<gene>
    <name evidence="5" type="ORF">LPB301_17455</name>
</gene>
<dbReference type="KEGG" id="prn:BW723_10300"/>
<keyword evidence="6" id="KW-1185">Reference proteome</keyword>
<dbReference type="STRING" id="996801.BW723_10300"/>
<dbReference type="Gene3D" id="3.40.50.2300">
    <property type="match status" value="2"/>
</dbReference>
<evidence type="ECO:0000259" key="4">
    <source>
        <dbReference type="PROSITE" id="PS50932"/>
    </source>
</evidence>
<dbReference type="PROSITE" id="PS50932">
    <property type="entry name" value="HTH_LACI_2"/>
    <property type="match status" value="1"/>
</dbReference>
<protein>
    <submittedName>
        <fullName evidence="5">LacI family transcriptional regulator</fullName>
    </submittedName>
</protein>
<evidence type="ECO:0000313" key="5">
    <source>
        <dbReference type="EMBL" id="OBY61252.1"/>
    </source>
</evidence>
<evidence type="ECO:0000313" key="6">
    <source>
        <dbReference type="Proteomes" id="UP000092612"/>
    </source>
</evidence>
<dbReference type="SUPFAM" id="SSF47413">
    <property type="entry name" value="lambda repressor-like DNA-binding domains"/>
    <property type="match status" value="1"/>
</dbReference>
<dbReference type="GO" id="GO:0000976">
    <property type="term" value="F:transcription cis-regulatory region binding"/>
    <property type="evidence" value="ECO:0007669"/>
    <property type="project" value="TreeGrafter"/>
</dbReference>
<keyword evidence="3" id="KW-0804">Transcription</keyword>
<evidence type="ECO:0000256" key="1">
    <source>
        <dbReference type="ARBA" id="ARBA00023015"/>
    </source>
</evidence>
<dbReference type="Proteomes" id="UP000092612">
    <property type="component" value="Unassembled WGS sequence"/>
</dbReference>
<dbReference type="OrthoDB" id="9768806at2"/>
<dbReference type="Gene3D" id="1.10.260.40">
    <property type="entry name" value="lambda repressor-like DNA-binding domains"/>
    <property type="match status" value="1"/>
</dbReference>
<reference evidence="6" key="1">
    <citation type="submission" date="2016-02" db="EMBL/GenBank/DDBJ databases">
        <title>Paenibacillus sp. LPB0068, isolated from Crassostrea gigas.</title>
        <authorList>
            <person name="Shin S.-K."/>
            <person name="Yi H."/>
        </authorList>
    </citation>
    <scope>NUCLEOTIDE SEQUENCE [LARGE SCALE GENOMIC DNA]</scope>
    <source>
        <strain evidence="6">KCTC 23969</strain>
    </source>
</reference>
<keyword evidence="1" id="KW-0805">Transcription regulation</keyword>
<dbReference type="PANTHER" id="PTHR30146">
    <property type="entry name" value="LACI-RELATED TRANSCRIPTIONAL REPRESSOR"/>
    <property type="match status" value="1"/>
</dbReference>
<dbReference type="InterPro" id="IPR010982">
    <property type="entry name" value="Lambda_DNA-bd_dom_sf"/>
</dbReference>
<sequence length="342" mass="38199">MTLKKDITIYDIASKLELSSSTVSRALRNNPSISKKTIDKIQKAAKEMGYRPNKLAASLRGNKTKTIGVLISKIERPFLSSLISGIEVKAQESGYNVIIAQSHDSYEDEVNLAKTLYSNRVSGVICSLAMDTKDTSHFQQFIDKGIPLVFVDRVPRDFNTFLVMIDNFSAGYKATKHLIEQGCKRIAHFTGSQLRYIYSERKRGYIAALKDYNLPLDESLICYFDNLSYKEGEKITTELLSRENPPDGIFATNDTSAVAAIKAAKKMNVKIPEDLAIIGFNDDPIATIIEPQLSTGTHPAVKMGVISATKVLEYLKKPKNQDFMEITLLNTDIIVRESSKRK</sequence>
<name>A0A1B8TNS7_9FLAO</name>
<dbReference type="GO" id="GO:0003700">
    <property type="term" value="F:DNA-binding transcription factor activity"/>
    <property type="evidence" value="ECO:0007669"/>
    <property type="project" value="TreeGrafter"/>
</dbReference>
<dbReference type="SUPFAM" id="SSF53822">
    <property type="entry name" value="Periplasmic binding protein-like I"/>
    <property type="match status" value="1"/>
</dbReference>
<accession>A0A1B8TNS7</accession>
<dbReference type="SMART" id="SM00354">
    <property type="entry name" value="HTH_LACI"/>
    <property type="match status" value="1"/>
</dbReference>
<evidence type="ECO:0000256" key="3">
    <source>
        <dbReference type="ARBA" id="ARBA00023163"/>
    </source>
</evidence>
<dbReference type="CDD" id="cd01392">
    <property type="entry name" value="HTH_LacI"/>
    <property type="match status" value="1"/>
</dbReference>
<dbReference type="Pfam" id="PF00356">
    <property type="entry name" value="LacI"/>
    <property type="match status" value="1"/>
</dbReference>
<dbReference type="InterPro" id="IPR000843">
    <property type="entry name" value="HTH_LacI"/>
</dbReference>
<dbReference type="InterPro" id="IPR028082">
    <property type="entry name" value="Peripla_BP_I"/>
</dbReference>
<dbReference type="Pfam" id="PF00532">
    <property type="entry name" value="Peripla_BP_1"/>
    <property type="match status" value="1"/>
</dbReference>
<feature type="domain" description="HTH lacI-type" evidence="4">
    <location>
        <begin position="7"/>
        <end position="61"/>
    </location>
</feature>
<dbReference type="RefSeq" id="WP_068365370.1">
    <property type="nucleotide sequence ID" value="NZ_CP019337.1"/>
</dbReference>
<comment type="caution">
    <text evidence="5">The sequence shown here is derived from an EMBL/GenBank/DDBJ whole genome shotgun (WGS) entry which is preliminary data.</text>
</comment>
<dbReference type="InterPro" id="IPR001761">
    <property type="entry name" value="Peripla_BP/Lac1_sug-bd_dom"/>
</dbReference>
<dbReference type="AlphaFoldDB" id="A0A1B8TNS7"/>
<dbReference type="PANTHER" id="PTHR30146:SF109">
    <property type="entry name" value="HTH-TYPE TRANSCRIPTIONAL REGULATOR GALS"/>
    <property type="match status" value="1"/>
</dbReference>
<evidence type="ECO:0000256" key="2">
    <source>
        <dbReference type="ARBA" id="ARBA00023125"/>
    </source>
</evidence>
<proteinExistence type="predicted"/>
<dbReference type="CDD" id="cd06267">
    <property type="entry name" value="PBP1_LacI_sugar_binding-like"/>
    <property type="match status" value="1"/>
</dbReference>
<dbReference type="EMBL" id="LSFL01000044">
    <property type="protein sequence ID" value="OBY61252.1"/>
    <property type="molecule type" value="Genomic_DNA"/>
</dbReference>
<keyword evidence="2" id="KW-0238">DNA-binding</keyword>
<organism evidence="5 6">
    <name type="scientific">Polaribacter reichenbachii</name>
    <dbReference type="NCBI Taxonomy" id="996801"/>
    <lineage>
        <taxon>Bacteria</taxon>
        <taxon>Pseudomonadati</taxon>
        <taxon>Bacteroidota</taxon>
        <taxon>Flavobacteriia</taxon>
        <taxon>Flavobacteriales</taxon>
        <taxon>Flavobacteriaceae</taxon>
    </lineage>
</organism>